<name>A0A0E0NDZ0_ORYRU</name>
<dbReference type="EnsemblPlants" id="ORUFI02G14880.1">
    <property type="protein sequence ID" value="ORUFI02G14880.1"/>
    <property type="gene ID" value="ORUFI02G14880"/>
</dbReference>
<dbReference type="Gene3D" id="3.40.50.1240">
    <property type="entry name" value="Phosphoglycerate mutase-like"/>
    <property type="match status" value="1"/>
</dbReference>
<dbReference type="SUPFAM" id="SSF53254">
    <property type="entry name" value="Phosphoglycerate mutase-like"/>
    <property type="match status" value="1"/>
</dbReference>
<dbReference type="AlphaFoldDB" id="A0A0E0NDZ0"/>
<evidence type="ECO:0000313" key="1">
    <source>
        <dbReference type="EnsemblPlants" id="ORUFI02G14880.1"/>
    </source>
</evidence>
<dbReference type="STRING" id="4529.A0A0E0NDZ0"/>
<keyword evidence="2" id="KW-1185">Reference proteome</keyword>
<reference evidence="1" key="2">
    <citation type="submission" date="2015-06" db="UniProtKB">
        <authorList>
            <consortium name="EnsemblPlants"/>
        </authorList>
    </citation>
    <scope>IDENTIFICATION</scope>
</reference>
<dbReference type="Pfam" id="PF00300">
    <property type="entry name" value="His_Phos_1"/>
    <property type="match status" value="1"/>
</dbReference>
<sequence>MNFIPTSKNARALQRVISLAEASIWSWHLREARPTVVYLSDLKRAVETAEIIEKACDVSNIVLTEAPRERHMGYLQGVFKGFANFEVKNGLDFDGRNQELPLLSYQLRTLNLEDVLLMRVIVVGYGAAILELKYFATLTGELCYICRFL</sequence>
<dbReference type="InterPro" id="IPR029033">
    <property type="entry name" value="His_PPase_superfam"/>
</dbReference>
<accession>A0A0E0NDZ0</accession>
<evidence type="ECO:0000313" key="2">
    <source>
        <dbReference type="Proteomes" id="UP000008022"/>
    </source>
</evidence>
<dbReference type="OMA" id="ASIWSWH"/>
<protein>
    <submittedName>
        <fullName evidence="1">Uncharacterized protein</fullName>
    </submittedName>
</protein>
<dbReference type="Gramene" id="ORUFI02G14880.1">
    <property type="protein sequence ID" value="ORUFI02G14880.1"/>
    <property type="gene ID" value="ORUFI02G14880"/>
</dbReference>
<dbReference type="InterPro" id="IPR013078">
    <property type="entry name" value="His_Pase_superF_clade-1"/>
</dbReference>
<proteinExistence type="predicted"/>
<dbReference type="HOGENOM" id="CLU_1752705_0_0_1"/>
<dbReference type="Proteomes" id="UP000008022">
    <property type="component" value="Unassembled WGS sequence"/>
</dbReference>
<organism evidence="1 2">
    <name type="scientific">Oryza rufipogon</name>
    <name type="common">Brownbeard rice</name>
    <name type="synonym">Asian wild rice</name>
    <dbReference type="NCBI Taxonomy" id="4529"/>
    <lineage>
        <taxon>Eukaryota</taxon>
        <taxon>Viridiplantae</taxon>
        <taxon>Streptophyta</taxon>
        <taxon>Embryophyta</taxon>
        <taxon>Tracheophyta</taxon>
        <taxon>Spermatophyta</taxon>
        <taxon>Magnoliopsida</taxon>
        <taxon>Liliopsida</taxon>
        <taxon>Poales</taxon>
        <taxon>Poaceae</taxon>
        <taxon>BOP clade</taxon>
        <taxon>Oryzoideae</taxon>
        <taxon>Oryzeae</taxon>
        <taxon>Oryzinae</taxon>
        <taxon>Oryza</taxon>
    </lineage>
</organism>
<reference evidence="2" key="1">
    <citation type="submission" date="2013-06" db="EMBL/GenBank/DDBJ databases">
        <authorList>
            <person name="Zhao Q."/>
        </authorList>
    </citation>
    <scope>NUCLEOTIDE SEQUENCE</scope>
    <source>
        <strain evidence="2">cv. W1943</strain>
    </source>
</reference>